<dbReference type="PANTHER" id="PTHR46519">
    <property type="entry name" value="RING/U-BOX SUPERFAMILY PROTEIN"/>
    <property type="match status" value="1"/>
</dbReference>
<feature type="compositionally biased region" description="Basic and acidic residues" evidence="2">
    <location>
        <begin position="297"/>
        <end position="307"/>
    </location>
</feature>
<dbReference type="PANTHER" id="PTHR46519:SF14">
    <property type="entry name" value="RING-TYPE DOMAIN-CONTAINING PROTEIN"/>
    <property type="match status" value="1"/>
</dbReference>
<feature type="region of interest" description="Disordered" evidence="2">
    <location>
        <begin position="328"/>
        <end position="369"/>
    </location>
</feature>
<feature type="coiled-coil region" evidence="1">
    <location>
        <begin position="706"/>
        <end position="743"/>
    </location>
</feature>
<dbReference type="EMBL" id="JACEIK010002705">
    <property type="protein sequence ID" value="MCD9638462.1"/>
    <property type="molecule type" value="Genomic_DNA"/>
</dbReference>
<sequence>MWQKLEGERGVSNSRAGYGERKIQQRTDIRNSNSTGPFLLYDQGTVGSNASSEGANEACNGHVTSQSQIVLENESDDNRSILSDQSSDLGEIERERVRQVFQEWMSTGVKDHSQSLSVSHKNNCSGAPWLGENERERVRIIREWVQINIQQSGAGSPRDEGAADIGYQFEQVRDGFLVNHSENGEIKPVRIYCGKKTLLDLLMKFQLERKREIQGLLECKPVSNFTYRNRIQTLLKGRFLRNERLMTSDERTTSDATSELGLLRQNHTVSDLRKEILSRLVNNARGSAKDIQLNTSSKDDLNHHRSEQSQSNNEQEIIDESYDQSALDNKERETDGSHGGGNSESVTSKHVNQQNSVHQIAEHSDQIRGKEDIEQETLIFEFIFDAPERENNDTRHLMENGATEWLQETASVESGSRGRVSEDHEPFHDNDAPRSEASDTHEVYGHSHCLIRNTFEDYEWQLLIAQAQESQDMLRDHEESNLQQSEEPDELVIEHGESEQLPASEHNEMTNDTTEDMGGSWQEDAAQLWSPENLEYDTEEQIYEQEQHEDWQSNALEGANDDWLDLPSGQNAESMRRVDSFYMPDDDSVYNIELQELLSRRRVSNLLQSGFRQSLDRLIQSYVERQGHASDWYMDGTSSSPGDTENELLQEYANQDWPQINSESNHFSMTSRHVPPSQPLWDLDLDDQNLPLQDPWQCIGTDWEIIHELRNDMARLQQRMDNMQRMLQKCMEMQVELQRAVHQDVSAALNPYACSTDIGACEDSPLTDESKWDKVRKGICCLCCNSSIDALLYR</sequence>
<organism evidence="3 4">
    <name type="scientific">Datura stramonium</name>
    <name type="common">Jimsonweed</name>
    <name type="synonym">Common thornapple</name>
    <dbReference type="NCBI Taxonomy" id="4076"/>
    <lineage>
        <taxon>Eukaryota</taxon>
        <taxon>Viridiplantae</taxon>
        <taxon>Streptophyta</taxon>
        <taxon>Embryophyta</taxon>
        <taxon>Tracheophyta</taxon>
        <taxon>Spermatophyta</taxon>
        <taxon>Magnoliopsida</taxon>
        <taxon>eudicotyledons</taxon>
        <taxon>Gunneridae</taxon>
        <taxon>Pentapetalae</taxon>
        <taxon>asterids</taxon>
        <taxon>lamiids</taxon>
        <taxon>Solanales</taxon>
        <taxon>Solanaceae</taxon>
        <taxon>Solanoideae</taxon>
        <taxon>Datureae</taxon>
        <taxon>Datura</taxon>
    </lineage>
</organism>
<comment type="caution">
    <text evidence="3">The sequence shown here is derived from an EMBL/GenBank/DDBJ whole genome shotgun (WGS) entry which is preliminary data.</text>
</comment>
<gene>
    <name evidence="3" type="ORF">HAX54_022460</name>
</gene>
<feature type="compositionally biased region" description="Basic and acidic residues" evidence="2">
    <location>
        <begin position="360"/>
        <end position="369"/>
    </location>
</feature>
<feature type="region of interest" description="Disordered" evidence="2">
    <location>
        <begin position="1"/>
        <end position="36"/>
    </location>
</feature>
<accession>A0ABS8UUL4</accession>
<evidence type="ECO:0000313" key="3">
    <source>
        <dbReference type="EMBL" id="MCD9638462.1"/>
    </source>
</evidence>
<feature type="compositionally biased region" description="Basic and acidic residues" evidence="2">
    <location>
        <begin position="419"/>
        <end position="439"/>
    </location>
</feature>
<feature type="compositionally biased region" description="Basic and acidic residues" evidence="2">
    <location>
        <begin position="18"/>
        <end position="29"/>
    </location>
</feature>
<evidence type="ECO:0000256" key="2">
    <source>
        <dbReference type="SAM" id="MobiDB-lite"/>
    </source>
</evidence>
<keyword evidence="4" id="KW-1185">Reference proteome</keyword>
<name>A0ABS8UUL4_DATST</name>
<evidence type="ECO:0000256" key="1">
    <source>
        <dbReference type="SAM" id="Coils"/>
    </source>
</evidence>
<reference evidence="3 4" key="1">
    <citation type="journal article" date="2021" name="BMC Genomics">
        <title>Datura genome reveals duplications of psychoactive alkaloid biosynthetic genes and high mutation rate following tissue culture.</title>
        <authorList>
            <person name="Rajewski A."/>
            <person name="Carter-House D."/>
            <person name="Stajich J."/>
            <person name="Litt A."/>
        </authorList>
    </citation>
    <scope>NUCLEOTIDE SEQUENCE [LARGE SCALE GENOMIC DNA]</scope>
    <source>
        <strain evidence="3">AR-01</strain>
    </source>
</reference>
<dbReference type="Proteomes" id="UP000823775">
    <property type="component" value="Unassembled WGS sequence"/>
</dbReference>
<feature type="compositionally biased region" description="Polar residues" evidence="2">
    <location>
        <begin position="343"/>
        <end position="358"/>
    </location>
</feature>
<proteinExistence type="predicted"/>
<keyword evidence="1" id="KW-0175">Coiled coil</keyword>
<protein>
    <submittedName>
        <fullName evidence="3">Uncharacterized protein</fullName>
    </submittedName>
</protein>
<feature type="region of interest" description="Disordered" evidence="2">
    <location>
        <begin position="409"/>
        <end position="439"/>
    </location>
</feature>
<feature type="region of interest" description="Disordered" evidence="2">
    <location>
        <begin position="288"/>
        <end position="316"/>
    </location>
</feature>
<evidence type="ECO:0000313" key="4">
    <source>
        <dbReference type="Proteomes" id="UP000823775"/>
    </source>
</evidence>